<name>A0A3P3YKI4_PLABS</name>
<feature type="transmembrane region" description="Helical" evidence="1">
    <location>
        <begin position="131"/>
        <end position="148"/>
    </location>
</feature>
<dbReference type="Proteomes" id="UP000290189">
    <property type="component" value="Unassembled WGS sequence"/>
</dbReference>
<keyword evidence="1" id="KW-0472">Membrane</keyword>
<sequence>MDYPTWRLRRWQVAILLVFCAQATFIAMFMKEMHTLMPLNKNAHYGQITPIALVLYWYLSPLPLVCVCAFTLMHSRARGGTHEDVRFSTSSWIVLILTMISNVIAVIFTRQPGDDSELFILEYDCWSSNNLYLTLTISCAVVIVMLTGRLELQMTRDEIEELGGDHA</sequence>
<feature type="transmembrane region" description="Helical" evidence="1">
    <location>
        <begin position="12"/>
        <end position="30"/>
    </location>
</feature>
<dbReference type="EMBL" id="OVEO01000015">
    <property type="protein sequence ID" value="SPR00708.1"/>
    <property type="molecule type" value="Genomic_DNA"/>
</dbReference>
<geneLocation type="mitochondrion" evidence="2"/>
<organism evidence="2 3">
    <name type="scientific">Plasmodiophora brassicae</name>
    <name type="common">Clubroot disease agent</name>
    <dbReference type="NCBI Taxonomy" id="37360"/>
    <lineage>
        <taxon>Eukaryota</taxon>
        <taxon>Sar</taxon>
        <taxon>Rhizaria</taxon>
        <taxon>Endomyxa</taxon>
        <taxon>Phytomyxea</taxon>
        <taxon>Plasmodiophorida</taxon>
        <taxon>Plasmodiophoridae</taxon>
        <taxon>Plasmodiophora</taxon>
    </lineage>
</organism>
<proteinExistence type="predicted"/>
<reference evidence="2 3" key="1">
    <citation type="submission" date="2018-03" db="EMBL/GenBank/DDBJ databases">
        <authorList>
            <person name="Fogelqvist J."/>
        </authorList>
    </citation>
    <scope>NUCLEOTIDE SEQUENCE [LARGE SCALE GENOMIC DNA]</scope>
</reference>
<keyword evidence="1" id="KW-1133">Transmembrane helix</keyword>
<gene>
    <name evidence="2" type="ORF">PLBR_LOCUS7923</name>
</gene>
<protein>
    <submittedName>
        <fullName evidence="2">Uncharacterized protein</fullName>
    </submittedName>
</protein>
<evidence type="ECO:0000313" key="3">
    <source>
        <dbReference type="Proteomes" id="UP000290189"/>
    </source>
</evidence>
<keyword evidence="1" id="KW-0812">Transmembrane</keyword>
<feature type="transmembrane region" description="Helical" evidence="1">
    <location>
        <begin position="92"/>
        <end position="111"/>
    </location>
</feature>
<evidence type="ECO:0000313" key="2">
    <source>
        <dbReference type="EMBL" id="SPR00708.1"/>
    </source>
</evidence>
<feature type="transmembrane region" description="Helical" evidence="1">
    <location>
        <begin position="50"/>
        <end position="72"/>
    </location>
</feature>
<evidence type="ECO:0000256" key="1">
    <source>
        <dbReference type="SAM" id="Phobius"/>
    </source>
</evidence>
<accession>A0A3P3YKI4</accession>
<dbReference type="AlphaFoldDB" id="A0A3P3YKI4"/>
<keyword evidence="2" id="KW-0496">Mitochondrion</keyword>